<dbReference type="AlphaFoldDB" id="A0A9P6TAS9"/>
<evidence type="ECO:0000256" key="1">
    <source>
        <dbReference type="SAM" id="Phobius"/>
    </source>
</evidence>
<evidence type="ECO:0000313" key="3">
    <source>
        <dbReference type="Proteomes" id="UP000886653"/>
    </source>
</evidence>
<feature type="transmembrane region" description="Helical" evidence="1">
    <location>
        <begin position="6"/>
        <end position="28"/>
    </location>
</feature>
<evidence type="ECO:0000313" key="2">
    <source>
        <dbReference type="EMBL" id="KAG0144925.1"/>
    </source>
</evidence>
<name>A0A9P6TAS9_9BASI</name>
<reference evidence="2" key="1">
    <citation type="submission" date="2013-11" db="EMBL/GenBank/DDBJ databases">
        <title>Genome sequence of the fusiform rust pathogen reveals effectors for host alternation and coevolution with pine.</title>
        <authorList>
            <consortium name="DOE Joint Genome Institute"/>
            <person name="Smith K."/>
            <person name="Pendleton A."/>
            <person name="Kubisiak T."/>
            <person name="Anderson C."/>
            <person name="Salamov A."/>
            <person name="Aerts A."/>
            <person name="Riley R."/>
            <person name="Clum A."/>
            <person name="Lindquist E."/>
            <person name="Ence D."/>
            <person name="Campbell M."/>
            <person name="Kronenberg Z."/>
            <person name="Feau N."/>
            <person name="Dhillon B."/>
            <person name="Hamelin R."/>
            <person name="Burleigh J."/>
            <person name="Smith J."/>
            <person name="Yandell M."/>
            <person name="Nelson C."/>
            <person name="Grigoriev I."/>
            <person name="Davis J."/>
        </authorList>
    </citation>
    <scope>NUCLEOTIDE SEQUENCE</scope>
    <source>
        <strain evidence="2">G11</strain>
    </source>
</reference>
<keyword evidence="1" id="KW-1133">Transmembrane helix</keyword>
<proteinExistence type="predicted"/>
<keyword evidence="1" id="KW-0812">Transmembrane</keyword>
<keyword evidence="3" id="KW-1185">Reference proteome</keyword>
<dbReference type="OrthoDB" id="2505950at2759"/>
<gene>
    <name evidence="2" type="ORF">CROQUDRAFT_672077</name>
</gene>
<dbReference type="Proteomes" id="UP000886653">
    <property type="component" value="Unassembled WGS sequence"/>
</dbReference>
<keyword evidence="1" id="KW-0472">Membrane</keyword>
<sequence>MTKNTTLDVLGAIFIGTLFFGIIAFWVIGQRKFQTKLNEQAKNLKSKGLEINKTGMKFQTNYDLTKEEIIQRTSYKVQLVKDRIEKSPGLIKFGHKTN</sequence>
<accession>A0A9P6TAS9</accession>
<organism evidence="2 3">
    <name type="scientific">Cronartium quercuum f. sp. fusiforme G11</name>
    <dbReference type="NCBI Taxonomy" id="708437"/>
    <lineage>
        <taxon>Eukaryota</taxon>
        <taxon>Fungi</taxon>
        <taxon>Dikarya</taxon>
        <taxon>Basidiomycota</taxon>
        <taxon>Pucciniomycotina</taxon>
        <taxon>Pucciniomycetes</taxon>
        <taxon>Pucciniales</taxon>
        <taxon>Coleosporiaceae</taxon>
        <taxon>Cronartium</taxon>
    </lineage>
</organism>
<comment type="caution">
    <text evidence="2">The sequence shown here is derived from an EMBL/GenBank/DDBJ whole genome shotgun (WGS) entry which is preliminary data.</text>
</comment>
<protein>
    <submittedName>
        <fullName evidence="2">Uncharacterized protein</fullName>
    </submittedName>
</protein>
<dbReference type="EMBL" id="MU167286">
    <property type="protein sequence ID" value="KAG0144925.1"/>
    <property type="molecule type" value="Genomic_DNA"/>
</dbReference>